<dbReference type="Gene3D" id="3.30.70.330">
    <property type="match status" value="1"/>
</dbReference>
<dbReference type="RefSeq" id="XP_065653986.1">
    <property type="nucleotide sequence ID" value="XM_065797914.1"/>
</dbReference>
<dbReference type="InterPro" id="IPR035979">
    <property type="entry name" value="RBD_domain_sf"/>
</dbReference>
<dbReference type="SMART" id="SM00360">
    <property type="entry name" value="RRM"/>
    <property type="match status" value="1"/>
</dbReference>
<gene>
    <name evidence="5" type="primary">LOC100199875</name>
</gene>
<keyword evidence="1 2" id="KW-0694">RNA-binding</keyword>
<dbReference type="GeneID" id="100199875"/>
<sequence length="343" mass="39294">MNAHGKKRRAGFGEAPTEKYMTLVDEQIKSLVKKQLHTDLSLKDELEKTNKFTESVLMKDESHQKEGIKSLKEFQIIDHLEEEVVLLREAGLTEKEIKLKFNTSEKISSTLCKKLDTIDQKLEKYRCKLAKRESYNGTISVSRKIYELNQATYSNSTKNQPFRHLVQCEEKAYPENDPVALTLKENNVIPNDLSKNKLVDNESENDELLDNSEDHSFVGPLLAPINQRIAQVPESVIKYNQIDLMSILSMEKFKNYKAGSPTRILYIKNLSKNIKESNLAELFGRFCVNNPLDVKYQVMKGLMRGQAFVTFLDEHTAQRALLLCNGYILNGRPMIIAFGKSKI</sequence>
<dbReference type="InterPro" id="IPR045164">
    <property type="entry name" value="RBM41/RNPC3"/>
</dbReference>
<evidence type="ECO:0000313" key="4">
    <source>
        <dbReference type="Proteomes" id="UP001652625"/>
    </source>
</evidence>
<feature type="domain" description="RRM" evidence="3">
    <location>
        <begin position="263"/>
        <end position="341"/>
    </location>
</feature>
<dbReference type="InterPro" id="IPR000504">
    <property type="entry name" value="RRM_dom"/>
</dbReference>
<dbReference type="PROSITE" id="PS50102">
    <property type="entry name" value="RRM"/>
    <property type="match status" value="1"/>
</dbReference>
<dbReference type="SUPFAM" id="SSF54928">
    <property type="entry name" value="RNA-binding domain, RBD"/>
    <property type="match status" value="1"/>
</dbReference>
<name>A0ABM4BXN0_HYDVU</name>
<evidence type="ECO:0000256" key="2">
    <source>
        <dbReference type="PROSITE-ProRule" id="PRU00176"/>
    </source>
</evidence>
<organism evidence="4 5">
    <name type="scientific">Hydra vulgaris</name>
    <name type="common">Hydra</name>
    <name type="synonym">Hydra attenuata</name>
    <dbReference type="NCBI Taxonomy" id="6087"/>
    <lineage>
        <taxon>Eukaryota</taxon>
        <taxon>Metazoa</taxon>
        <taxon>Cnidaria</taxon>
        <taxon>Hydrozoa</taxon>
        <taxon>Hydroidolina</taxon>
        <taxon>Anthoathecata</taxon>
        <taxon>Aplanulata</taxon>
        <taxon>Hydridae</taxon>
        <taxon>Hydra</taxon>
    </lineage>
</organism>
<evidence type="ECO:0000259" key="3">
    <source>
        <dbReference type="PROSITE" id="PS50102"/>
    </source>
</evidence>
<protein>
    <submittedName>
        <fullName evidence="5">RNA-binding protein 41 isoform X4</fullName>
    </submittedName>
</protein>
<dbReference type="InterPro" id="IPR012677">
    <property type="entry name" value="Nucleotide-bd_a/b_plait_sf"/>
</dbReference>
<dbReference type="PANTHER" id="PTHR16105">
    <property type="entry name" value="RNA-BINDING REGION-CONTAINING PROTEIN 3"/>
    <property type="match status" value="1"/>
</dbReference>
<reference evidence="5" key="1">
    <citation type="submission" date="2025-08" db="UniProtKB">
        <authorList>
            <consortium name="RefSeq"/>
        </authorList>
    </citation>
    <scope>IDENTIFICATION</scope>
</reference>
<dbReference type="Proteomes" id="UP001652625">
    <property type="component" value="Chromosome 05"/>
</dbReference>
<accession>A0ABM4BXN0</accession>
<keyword evidence="4" id="KW-1185">Reference proteome</keyword>
<dbReference type="PANTHER" id="PTHR16105:SF0">
    <property type="entry name" value="RNA-BINDING REGION-CONTAINING PROTEIN 3"/>
    <property type="match status" value="1"/>
</dbReference>
<dbReference type="Pfam" id="PF00076">
    <property type="entry name" value="RRM_1"/>
    <property type="match status" value="1"/>
</dbReference>
<evidence type="ECO:0000313" key="5">
    <source>
        <dbReference type="RefSeq" id="XP_065653986.1"/>
    </source>
</evidence>
<evidence type="ECO:0000256" key="1">
    <source>
        <dbReference type="ARBA" id="ARBA00022884"/>
    </source>
</evidence>
<proteinExistence type="predicted"/>